<gene>
    <name evidence="1" type="ORF">UFOVP66_32</name>
</gene>
<protein>
    <submittedName>
        <fullName evidence="1">Uncharacterized protein</fullName>
    </submittedName>
</protein>
<organism evidence="1">
    <name type="scientific">uncultured Caudovirales phage</name>
    <dbReference type="NCBI Taxonomy" id="2100421"/>
    <lineage>
        <taxon>Viruses</taxon>
        <taxon>Duplodnaviria</taxon>
        <taxon>Heunggongvirae</taxon>
        <taxon>Uroviricota</taxon>
        <taxon>Caudoviricetes</taxon>
        <taxon>Peduoviridae</taxon>
        <taxon>Maltschvirus</taxon>
        <taxon>Maltschvirus maltsch</taxon>
    </lineage>
</organism>
<sequence length="47" mass="5505">MSRLDLIERAYLALSILADDFDRLDEDIQKVIDDLKAEIKRLSAEKR</sequence>
<name>A0A6J5KQR7_9CAUD</name>
<accession>A0A6J5KQR7</accession>
<dbReference type="EMBL" id="LR796180">
    <property type="protein sequence ID" value="CAB4124794.1"/>
    <property type="molecule type" value="Genomic_DNA"/>
</dbReference>
<evidence type="ECO:0000313" key="1">
    <source>
        <dbReference type="EMBL" id="CAB4124794.1"/>
    </source>
</evidence>
<proteinExistence type="predicted"/>
<reference evidence="1" key="1">
    <citation type="submission" date="2020-04" db="EMBL/GenBank/DDBJ databases">
        <authorList>
            <person name="Chiriac C."/>
            <person name="Salcher M."/>
            <person name="Ghai R."/>
            <person name="Kavagutti S V."/>
        </authorList>
    </citation>
    <scope>NUCLEOTIDE SEQUENCE</scope>
</reference>